<dbReference type="EMBL" id="GDKF01000512">
    <property type="protein sequence ID" value="JAT78110.1"/>
    <property type="molecule type" value="Transcribed_RNA"/>
</dbReference>
<name>A0A1D2AFY0_AUXPR</name>
<evidence type="ECO:0000256" key="1">
    <source>
        <dbReference type="ARBA" id="ARBA00004123"/>
    </source>
</evidence>
<protein>
    <recommendedName>
        <fullName evidence="9">CCHC-type domain-containing protein</fullName>
    </recommendedName>
</protein>
<dbReference type="InterPro" id="IPR040038">
    <property type="entry name" value="TIPIN/Csm3/Swi3"/>
</dbReference>
<dbReference type="AlphaFoldDB" id="A0A1D2AFY0"/>
<keyword evidence="3 7" id="KW-0227">DNA damage</keyword>
<dbReference type="SUPFAM" id="SSF57756">
    <property type="entry name" value="Retrovirus zinc finger-like domains"/>
    <property type="match status" value="1"/>
</dbReference>
<dbReference type="Pfam" id="PF07962">
    <property type="entry name" value="Swi3"/>
    <property type="match status" value="1"/>
</dbReference>
<evidence type="ECO:0000259" key="9">
    <source>
        <dbReference type="PROSITE" id="PS50158"/>
    </source>
</evidence>
<dbReference type="GO" id="GO:0031297">
    <property type="term" value="P:replication fork processing"/>
    <property type="evidence" value="ECO:0007669"/>
    <property type="project" value="UniProtKB-UniRule"/>
</dbReference>
<dbReference type="Pfam" id="PF00098">
    <property type="entry name" value="zf-CCHC"/>
    <property type="match status" value="1"/>
</dbReference>
<keyword evidence="6" id="KW-0479">Metal-binding</keyword>
<dbReference type="PANTHER" id="PTHR13220">
    <property type="entry name" value="TIMELESS INTERACTING-RELATED"/>
    <property type="match status" value="1"/>
</dbReference>
<organism evidence="10">
    <name type="scientific">Auxenochlorella protothecoides</name>
    <name type="common">Green microalga</name>
    <name type="synonym">Chlorella protothecoides</name>
    <dbReference type="NCBI Taxonomy" id="3075"/>
    <lineage>
        <taxon>Eukaryota</taxon>
        <taxon>Viridiplantae</taxon>
        <taxon>Chlorophyta</taxon>
        <taxon>core chlorophytes</taxon>
        <taxon>Trebouxiophyceae</taxon>
        <taxon>Chlorellales</taxon>
        <taxon>Chlorellaceae</taxon>
        <taxon>Auxenochlorella</taxon>
    </lineage>
</organism>
<evidence type="ECO:0000313" key="10">
    <source>
        <dbReference type="EMBL" id="JAT78110.1"/>
    </source>
</evidence>
<evidence type="ECO:0000256" key="3">
    <source>
        <dbReference type="ARBA" id="ARBA00022763"/>
    </source>
</evidence>
<feature type="region of interest" description="Disordered" evidence="8">
    <location>
        <begin position="51"/>
        <end position="71"/>
    </location>
</feature>
<feature type="domain" description="CCHC-type" evidence="9">
    <location>
        <begin position="19"/>
        <end position="33"/>
    </location>
</feature>
<feature type="region of interest" description="Disordered" evidence="8">
    <location>
        <begin position="171"/>
        <end position="200"/>
    </location>
</feature>
<evidence type="ECO:0000256" key="8">
    <source>
        <dbReference type="SAM" id="MobiDB-lite"/>
    </source>
</evidence>
<evidence type="ECO:0000256" key="6">
    <source>
        <dbReference type="PROSITE-ProRule" id="PRU00047"/>
    </source>
</evidence>
<dbReference type="InterPro" id="IPR036875">
    <property type="entry name" value="Znf_CCHC_sf"/>
</dbReference>
<dbReference type="PANTHER" id="PTHR13220:SF11">
    <property type="entry name" value="TIMELESS-INTERACTING PROTEIN"/>
    <property type="match status" value="1"/>
</dbReference>
<comment type="similarity">
    <text evidence="2 7">Belongs to the CSM3 family.</text>
</comment>
<sequence length="263" mass="27942">MAQREQGGATAGAPKTVGCYKCGQTGHWARDCPGSSGAARLQGGAAVADGQLGLTPGSTPPMTDAGNPPPAVVKEKRKKRKLTLDLLKGTRGIPDVFHTFPDTFRKQCRGKGHEAGDLRRLLEMYIRWQDRVFPGVPFDKFIADVEQLSGTHAVKHELHEMRMSLLQMAQATARKPGGGDGADTAAAPHASPPPPGEEGELLALAEDDEDLLELLGAELVQQALPAVEDLADTEAEELAIPDADEDELAMLATLEDEELVGLA</sequence>
<dbReference type="PROSITE" id="PS50158">
    <property type="entry name" value="ZF_CCHC"/>
    <property type="match status" value="1"/>
</dbReference>
<dbReference type="InterPro" id="IPR001878">
    <property type="entry name" value="Znf_CCHC"/>
</dbReference>
<dbReference type="Gene3D" id="4.10.60.10">
    <property type="entry name" value="Zinc finger, CCHC-type"/>
    <property type="match status" value="1"/>
</dbReference>
<evidence type="ECO:0000256" key="5">
    <source>
        <dbReference type="ARBA" id="ARBA00023306"/>
    </source>
</evidence>
<dbReference type="GO" id="GO:0031298">
    <property type="term" value="C:replication fork protection complex"/>
    <property type="evidence" value="ECO:0007669"/>
    <property type="project" value="TreeGrafter"/>
</dbReference>
<dbReference type="InterPro" id="IPR012923">
    <property type="entry name" value="Csm3"/>
</dbReference>
<evidence type="ECO:0000256" key="2">
    <source>
        <dbReference type="ARBA" id="ARBA00006075"/>
    </source>
</evidence>
<dbReference type="GO" id="GO:0000076">
    <property type="term" value="P:DNA replication checkpoint signaling"/>
    <property type="evidence" value="ECO:0007669"/>
    <property type="project" value="UniProtKB-UniRule"/>
</dbReference>
<keyword evidence="6" id="KW-0863">Zinc-finger</keyword>
<comment type="subcellular location">
    <subcellularLocation>
        <location evidence="1 7">Nucleus</location>
    </subcellularLocation>
</comment>
<dbReference type="SMART" id="SM00343">
    <property type="entry name" value="ZnF_C2HC"/>
    <property type="match status" value="1"/>
</dbReference>
<accession>A0A1D2AFY0</accession>
<dbReference type="GO" id="GO:0003677">
    <property type="term" value="F:DNA binding"/>
    <property type="evidence" value="ECO:0007669"/>
    <property type="project" value="TreeGrafter"/>
</dbReference>
<reference evidence="10" key="1">
    <citation type="submission" date="2015-08" db="EMBL/GenBank/DDBJ databases">
        <authorList>
            <person name="Babu N.S."/>
            <person name="Beckwith C.J."/>
            <person name="Beseler K.G."/>
            <person name="Brison A."/>
            <person name="Carone J.V."/>
            <person name="Caskin T.P."/>
            <person name="Diamond M."/>
            <person name="Durham M.E."/>
            <person name="Foxe J.M."/>
            <person name="Go M."/>
            <person name="Henderson B.A."/>
            <person name="Jones I.B."/>
            <person name="McGettigan J.A."/>
            <person name="Micheletti S.J."/>
            <person name="Nasrallah M.E."/>
            <person name="Ortiz D."/>
            <person name="Piller C.R."/>
            <person name="Privatt S.R."/>
            <person name="Schneider S.L."/>
            <person name="Sharp S."/>
            <person name="Smith T.C."/>
            <person name="Stanton J.D."/>
            <person name="Ullery H.E."/>
            <person name="Wilson R.J."/>
            <person name="Serrano M.G."/>
            <person name="Buck G."/>
            <person name="Lee V."/>
            <person name="Wang Y."/>
            <person name="Carvalho R."/>
            <person name="Voegtly L."/>
            <person name="Shi R."/>
            <person name="Duckworth R."/>
            <person name="Johnson A."/>
            <person name="Loviza R."/>
            <person name="Walstead R."/>
            <person name="Shah Z."/>
            <person name="Kiflezghi M."/>
            <person name="Wade K."/>
            <person name="Ball S.L."/>
            <person name="Bradley K.W."/>
            <person name="Asai D.J."/>
            <person name="Bowman C.A."/>
            <person name="Russell D.A."/>
            <person name="Pope W.H."/>
            <person name="Jacobs-Sera D."/>
            <person name="Hendrix R.W."/>
            <person name="Hatfull G.F."/>
        </authorList>
    </citation>
    <scope>NUCLEOTIDE SEQUENCE</scope>
</reference>
<comment type="function">
    <text evidence="7">Plays an important role in the control of DNA replication and the maintenance of replication fork stability.</text>
</comment>
<keyword evidence="5 7" id="KW-0131">Cell cycle</keyword>
<evidence type="ECO:0000256" key="7">
    <source>
        <dbReference type="RuleBase" id="RU366049"/>
    </source>
</evidence>
<evidence type="ECO:0000256" key="4">
    <source>
        <dbReference type="ARBA" id="ARBA00023242"/>
    </source>
</evidence>
<dbReference type="GO" id="GO:0006974">
    <property type="term" value="P:DNA damage response"/>
    <property type="evidence" value="ECO:0007669"/>
    <property type="project" value="UniProtKB-KW"/>
</dbReference>
<dbReference type="GO" id="GO:0008270">
    <property type="term" value="F:zinc ion binding"/>
    <property type="evidence" value="ECO:0007669"/>
    <property type="project" value="UniProtKB-KW"/>
</dbReference>
<proteinExistence type="inferred from homology"/>
<keyword evidence="6" id="KW-0862">Zinc</keyword>
<dbReference type="GO" id="GO:0043111">
    <property type="term" value="P:replication fork arrest"/>
    <property type="evidence" value="ECO:0007669"/>
    <property type="project" value="TreeGrafter"/>
</dbReference>
<keyword evidence="4 7" id="KW-0539">Nucleus</keyword>
<gene>
    <name evidence="10" type="ORF">g.1517</name>
</gene>